<dbReference type="InterPro" id="IPR013751">
    <property type="entry name" value="ACP_syn_III_N"/>
</dbReference>
<feature type="domain" description="Beta-ketoacyl-[acyl-carrier-protein] synthase III C-terminal" evidence="4">
    <location>
        <begin position="241"/>
        <end position="330"/>
    </location>
</feature>
<evidence type="ECO:0000256" key="2">
    <source>
        <dbReference type="ARBA" id="ARBA00022679"/>
    </source>
</evidence>
<dbReference type="Pfam" id="PF08541">
    <property type="entry name" value="ACP_syn_III_C"/>
    <property type="match status" value="1"/>
</dbReference>
<feature type="domain" description="Beta-ketoacyl-[acyl-carrier-protein] synthase III N-terminal" evidence="5">
    <location>
        <begin position="118"/>
        <end position="194"/>
    </location>
</feature>
<proteinExistence type="predicted"/>
<evidence type="ECO:0000256" key="3">
    <source>
        <dbReference type="ARBA" id="ARBA00023315"/>
    </source>
</evidence>
<evidence type="ECO:0000259" key="4">
    <source>
        <dbReference type="Pfam" id="PF08541"/>
    </source>
</evidence>
<name>A0ABP6DZL6_9ACTN</name>
<dbReference type="Proteomes" id="UP001500994">
    <property type="component" value="Unassembled WGS sequence"/>
</dbReference>
<dbReference type="PANTHER" id="PTHR34069:SF2">
    <property type="entry name" value="BETA-KETOACYL-[ACYL-CARRIER-PROTEIN] SYNTHASE III"/>
    <property type="match status" value="1"/>
</dbReference>
<dbReference type="CDD" id="cd00830">
    <property type="entry name" value="KAS_III"/>
    <property type="match status" value="1"/>
</dbReference>
<dbReference type="Gene3D" id="3.40.47.10">
    <property type="match status" value="1"/>
</dbReference>
<keyword evidence="3" id="KW-0012">Acyltransferase</keyword>
<gene>
    <name evidence="6" type="ORF">GCM10009864_22910</name>
</gene>
<dbReference type="NCBIfam" id="NF006829">
    <property type="entry name" value="PRK09352.1"/>
    <property type="match status" value="1"/>
</dbReference>
<reference evidence="7" key="1">
    <citation type="journal article" date="2019" name="Int. J. Syst. Evol. Microbiol.">
        <title>The Global Catalogue of Microorganisms (GCM) 10K type strain sequencing project: providing services to taxonomists for standard genome sequencing and annotation.</title>
        <authorList>
            <consortium name="The Broad Institute Genomics Platform"/>
            <consortium name="The Broad Institute Genome Sequencing Center for Infectious Disease"/>
            <person name="Wu L."/>
            <person name="Ma J."/>
        </authorList>
    </citation>
    <scope>NUCLEOTIDE SEQUENCE [LARGE SCALE GENOMIC DNA]</scope>
    <source>
        <strain evidence="7">JCM 16374</strain>
    </source>
</reference>
<dbReference type="SUPFAM" id="SSF53901">
    <property type="entry name" value="Thiolase-like"/>
    <property type="match status" value="1"/>
</dbReference>
<dbReference type="InterPro" id="IPR016039">
    <property type="entry name" value="Thiolase-like"/>
</dbReference>
<dbReference type="InterPro" id="IPR013747">
    <property type="entry name" value="ACP_syn_III_C"/>
</dbReference>
<dbReference type="RefSeq" id="WP_344574962.1">
    <property type="nucleotide sequence ID" value="NZ_BAAARK010000005.1"/>
</dbReference>
<protein>
    <submittedName>
        <fullName evidence="6">Ketoacyl-ACP synthase III</fullName>
    </submittedName>
</protein>
<sequence>MTPTLLQPEGCQPCAIAGLGVYRPRRVVENAEIAAGLGVDAQWIESRCGIRSRRFADHDETLVMMAAHAGRAALTAAGAEASQVDHVLLLTSSNVRQMPALAPALAFALGASGAGACDLNAACSGFTYGLLYASALIGAGQARHVLVVATERMRDLVDPGDRSTAIIFADGAGAALVSASQEPGIGPASWGNDGSAEQLLILEPDFTQLDADHPRPYMRMNGLELAHRVPDLAVGLARRTLATAGLSWKDLVAFIPHQANRRLNDICAERLGLPAHVTVANTVTHDGNTSAASIPLAAHHLITEQLARPGDLAMLLGYGVGLTWTAMIVRLPPISI</sequence>
<dbReference type="PANTHER" id="PTHR34069">
    <property type="entry name" value="3-OXOACYL-[ACYL-CARRIER-PROTEIN] SYNTHASE 3"/>
    <property type="match status" value="1"/>
</dbReference>
<dbReference type="Pfam" id="PF08545">
    <property type="entry name" value="ACP_syn_III"/>
    <property type="match status" value="1"/>
</dbReference>
<evidence type="ECO:0000256" key="1">
    <source>
        <dbReference type="ARBA" id="ARBA00022490"/>
    </source>
</evidence>
<keyword evidence="7" id="KW-1185">Reference proteome</keyword>
<organism evidence="6 7">
    <name type="scientific">Streptomyces lunalinharesii</name>
    <dbReference type="NCBI Taxonomy" id="333384"/>
    <lineage>
        <taxon>Bacteria</taxon>
        <taxon>Bacillati</taxon>
        <taxon>Actinomycetota</taxon>
        <taxon>Actinomycetes</taxon>
        <taxon>Kitasatosporales</taxon>
        <taxon>Streptomycetaceae</taxon>
        <taxon>Streptomyces</taxon>
    </lineage>
</organism>
<comment type="caution">
    <text evidence="6">The sequence shown here is derived from an EMBL/GenBank/DDBJ whole genome shotgun (WGS) entry which is preliminary data.</text>
</comment>
<evidence type="ECO:0000313" key="6">
    <source>
        <dbReference type="EMBL" id="GAA2656352.1"/>
    </source>
</evidence>
<keyword evidence="2" id="KW-0808">Transferase</keyword>
<keyword evidence="1" id="KW-0963">Cytoplasm</keyword>
<accession>A0ABP6DZL6</accession>
<evidence type="ECO:0000313" key="7">
    <source>
        <dbReference type="Proteomes" id="UP001500994"/>
    </source>
</evidence>
<evidence type="ECO:0000259" key="5">
    <source>
        <dbReference type="Pfam" id="PF08545"/>
    </source>
</evidence>
<dbReference type="EMBL" id="BAAARK010000005">
    <property type="protein sequence ID" value="GAA2656352.1"/>
    <property type="molecule type" value="Genomic_DNA"/>
</dbReference>